<organism evidence="2 3">
    <name type="scientific">Euplotes crassus</name>
    <dbReference type="NCBI Taxonomy" id="5936"/>
    <lineage>
        <taxon>Eukaryota</taxon>
        <taxon>Sar</taxon>
        <taxon>Alveolata</taxon>
        <taxon>Ciliophora</taxon>
        <taxon>Intramacronucleata</taxon>
        <taxon>Spirotrichea</taxon>
        <taxon>Hypotrichia</taxon>
        <taxon>Euplotida</taxon>
        <taxon>Euplotidae</taxon>
        <taxon>Moneuplotes</taxon>
    </lineage>
</organism>
<feature type="region of interest" description="Disordered" evidence="1">
    <location>
        <begin position="302"/>
        <end position="340"/>
    </location>
</feature>
<proteinExistence type="predicted"/>
<protein>
    <submittedName>
        <fullName evidence="2">Uncharacterized protein</fullName>
    </submittedName>
</protein>
<feature type="compositionally biased region" description="Basic residues" evidence="1">
    <location>
        <begin position="22"/>
        <end position="35"/>
    </location>
</feature>
<keyword evidence="3" id="KW-1185">Reference proteome</keyword>
<dbReference type="Proteomes" id="UP001295684">
    <property type="component" value="Unassembled WGS sequence"/>
</dbReference>
<feature type="region of interest" description="Disordered" evidence="1">
    <location>
        <begin position="136"/>
        <end position="163"/>
    </location>
</feature>
<feature type="region of interest" description="Disordered" evidence="1">
    <location>
        <begin position="1"/>
        <end position="43"/>
    </location>
</feature>
<feature type="compositionally biased region" description="Basic residues" evidence="1">
    <location>
        <begin position="146"/>
        <end position="163"/>
    </location>
</feature>
<accession>A0AAD1UDV4</accession>
<feature type="compositionally biased region" description="Basic residues" evidence="1">
    <location>
        <begin position="326"/>
        <end position="340"/>
    </location>
</feature>
<gene>
    <name evidence="2" type="ORF">ECRASSUSDP1_LOCUS8699</name>
</gene>
<dbReference type="AlphaFoldDB" id="A0AAD1UDV4"/>
<reference evidence="2" key="1">
    <citation type="submission" date="2023-07" db="EMBL/GenBank/DDBJ databases">
        <authorList>
            <consortium name="AG Swart"/>
            <person name="Singh M."/>
            <person name="Singh A."/>
            <person name="Seah K."/>
            <person name="Emmerich C."/>
        </authorList>
    </citation>
    <scope>NUCLEOTIDE SEQUENCE</scope>
    <source>
        <strain evidence="2">DP1</strain>
    </source>
</reference>
<comment type="caution">
    <text evidence="2">The sequence shown here is derived from an EMBL/GenBank/DDBJ whole genome shotgun (WGS) entry which is preliminary data.</text>
</comment>
<feature type="compositionally biased region" description="Basic and acidic residues" evidence="1">
    <location>
        <begin position="1"/>
        <end position="17"/>
    </location>
</feature>
<feature type="region of interest" description="Disordered" evidence="1">
    <location>
        <begin position="210"/>
        <end position="237"/>
    </location>
</feature>
<sequence>MEFLRADSDLEREKSADFGKSNHSKSQKARRKSHMRPLEPIKVPKETPFTRNVEYSNEIQRKIDYFITPYNHILEMNKSVSYQEQSSFDTEEERSRADISAMALWTKVANFIISKRSAFKEKLDFIKRTIPVKMSDPENTALYSPKKSKNYLKRSPKSKRRKSKKILENSFVTKEVSSEKSNSIVSDYGMEKETLFKPKRMTTKMYKLMKKNRPRDRRAKPQSLSLPKSRSGVENIKKEELGNSLPKIRKVGGVKVVHKPRVSHLSFRYNNLVPKLTSDYKIPKNLKAQRPLTQLAHKPLILPQNLRRGRNSSKQIKKSYNSNSSYKRKSRKRKKAQWID</sequence>
<feature type="compositionally biased region" description="Basic residues" evidence="1">
    <location>
        <begin position="210"/>
        <end position="220"/>
    </location>
</feature>
<evidence type="ECO:0000313" key="2">
    <source>
        <dbReference type="EMBL" id="CAI2367416.1"/>
    </source>
</evidence>
<feature type="compositionally biased region" description="Basic residues" evidence="1">
    <location>
        <begin position="307"/>
        <end position="317"/>
    </location>
</feature>
<evidence type="ECO:0000313" key="3">
    <source>
        <dbReference type="Proteomes" id="UP001295684"/>
    </source>
</evidence>
<evidence type="ECO:0000256" key="1">
    <source>
        <dbReference type="SAM" id="MobiDB-lite"/>
    </source>
</evidence>
<name>A0AAD1UDV4_EUPCR</name>
<dbReference type="EMBL" id="CAMPGE010008519">
    <property type="protein sequence ID" value="CAI2367416.1"/>
    <property type="molecule type" value="Genomic_DNA"/>
</dbReference>